<keyword evidence="2" id="KW-0479">Metal-binding</keyword>
<dbReference type="Pfam" id="PF14697">
    <property type="entry name" value="Fer4_21"/>
    <property type="match status" value="1"/>
</dbReference>
<dbReference type="InterPro" id="IPR017896">
    <property type="entry name" value="4Fe4S_Fe-S-bd"/>
</dbReference>
<accession>A0A346AZL0</accession>
<dbReference type="PROSITE" id="PS51379">
    <property type="entry name" value="4FE4S_FER_2"/>
    <property type="match status" value="2"/>
</dbReference>
<dbReference type="KEGG" id="meg:DKB62_06875"/>
<gene>
    <name evidence="6" type="ORF">DKB62_06875</name>
</gene>
<dbReference type="GO" id="GO:0051539">
    <property type="term" value="F:4 iron, 4 sulfur cluster binding"/>
    <property type="evidence" value="ECO:0007669"/>
    <property type="project" value="UniProtKB-KW"/>
</dbReference>
<evidence type="ECO:0000256" key="2">
    <source>
        <dbReference type="ARBA" id="ARBA00022723"/>
    </source>
</evidence>
<keyword evidence="3" id="KW-0408">Iron</keyword>
<dbReference type="SUPFAM" id="SSF54862">
    <property type="entry name" value="4Fe-4S ferredoxins"/>
    <property type="match status" value="1"/>
</dbReference>
<name>A0A346AZL0_9FIRM</name>
<dbReference type="Gene3D" id="3.30.70.20">
    <property type="match status" value="2"/>
</dbReference>
<feature type="domain" description="4Fe-4S ferredoxin-type" evidence="5">
    <location>
        <begin position="2"/>
        <end position="31"/>
    </location>
</feature>
<keyword evidence="4" id="KW-0411">Iron-sulfur</keyword>
<organism evidence="6 7">
    <name type="scientific">Megasphaera stantonii</name>
    <dbReference type="NCBI Taxonomy" id="2144175"/>
    <lineage>
        <taxon>Bacteria</taxon>
        <taxon>Bacillati</taxon>
        <taxon>Bacillota</taxon>
        <taxon>Negativicutes</taxon>
        <taxon>Veillonellales</taxon>
        <taxon>Veillonellaceae</taxon>
        <taxon>Megasphaera</taxon>
    </lineage>
</organism>
<reference evidence="6 7" key="1">
    <citation type="submission" date="2018-05" db="EMBL/GenBank/DDBJ databases">
        <title>Complete genome sequence of Megasphaera sp. AJH120T, isolated from the ceca of a chicken.</title>
        <authorList>
            <person name="Maki J."/>
            <person name="Looft T."/>
        </authorList>
    </citation>
    <scope>NUCLEOTIDE SEQUENCE [LARGE SCALE GENOMIC DNA]</scope>
    <source>
        <strain evidence="6 7">AJH120</strain>
    </source>
</reference>
<dbReference type="InterPro" id="IPR017900">
    <property type="entry name" value="4Fe4S_Fe_S_CS"/>
</dbReference>
<dbReference type="InterPro" id="IPR050572">
    <property type="entry name" value="Fe-S_Ferredoxin"/>
</dbReference>
<keyword evidence="7" id="KW-1185">Reference proteome</keyword>
<dbReference type="PANTHER" id="PTHR43687">
    <property type="entry name" value="ADENYLYLSULFATE REDUCTASE, BETA SUBUNIT"/>
    <property type="match status" value="1"/>
</dbReference>
<dbReference type="OrthoDB" id="9807879at2"/>
<dbReference type="AlphaFoldDB" id="A0A346AZL0"/>
<dbReference type="RefSeq" id="WP_107196011.1">
    <property type="nucleotide sequence ID" value="NZ_JACJUC010000001.1"/>
</dbReference>
<dbReference type="PANTHER" id="PTHR43687:SF1">
    <property type="entry name" value="FERREDOXIN III"/>
    <property type="match status" value="1"/>
</dbReference>
<proteinExistence type="predicted"/>
<evidence type="ECO:0000313" key="6">
    <source>
        <dbReference type="EMBL" id="AXL21303.1"/>
    </source>
</evidence>
<sequence length="66" mass="6916">MYTAYIDQTVCVGCGACIGLCPVGAIRMMPGWICAVRQDACIGCGACAAVCHKKAVRLQEKGSYIS</sequence>
<evidence type="ECO:0000256" key="4">
    <source>
        <dbReference type="ARBA" id="ARBA00023014"/>
    </source>
</evidence>
<feature type="domain" description="4Fe-4S ferredoxin-type" evidence="5">
    <location>
        <begin position="32"/>
        <end position="61"/>
    </location>
</feature>
<dbReference type="Proteomes" id="UP000254337">
    <property type="component" value="Chromosome"/>
</dbReference>
<dbReference type="GO" id="GO:0046872">
    <property type="term" value="F:metal ion binding"/>
    <property type="evidence" value="ECO:0007669"/>
    <property type="project" value="UniProtKB-KW"/>
</dbReference>
<dbReference type="PROSITE" id="PS00198">
    <property type="entry name" value="4FE4S_FER_1"/>
    <property type="match status" value="1"/>
</dbReference>
<evidence type="ECO:0000256" key="1">
    <source>
        <dbReference type="ARBA" id="ARBA00022485"/>
    </source>
</evidence>
<evidence type="ECO:0000313" key="7">
    <source>
        <dbReference type="Proteomes" id="UP000254337"/>
    </source>
</evidence>
<evidence type="ECO:0000259" key="5">
    <source>
        <dbReference type="PROSITE" id="PS51379"/>
    </source>
</evidence>
<protein>
    <submittedName>
        <fullName evidence="6">4Fe-4S dicluster domain-containing protein</fullName>
    </submittedName>
</protein>
<keyword evidence="1" id="KW-0004">4Fe-4S</keyword>
<dbReference type="EMBL" id="CP029462">
    <property type="protein sequence ID" value="AXL21303.1"/>
    <property type="molecule type" value="Genomic_DNA"/>
</dbReference>
<evidence type="ECO:0000256" key="3">
    <source>
        <dbReference type="ARBA" id="ARBA00023004"/>
    </source>
</evidence>